<feature type="compositionally biased region" description="Basic and acidic residues" evidence="1">
    <location>
        <begin position="10"/>
        <end position="42"/>
    </location>
</feature>
<name>A0A8X6PX33_NEPPI</name>
<keyword evidence="3" id="KW-1185">Reference proteome</keyword>
<sequence>MNVHGKWRRTTKEERPTSEQRSGKPAFDKTTKIMNEKEPVGKHERKHLGSLSTSIKTHFGTIIARTCNEVT</sequence>
<evidence type="ECO:0000313" key="3">
    <source>
        <dbReference type="Proteomes" id="UP000887013"/>
    </source>
</evidence>
<dbReference type="EMBL" id="BMAW01121495">
    <property type="protein sequence ID" value="GFT94328.1"/>
    <property type="molecule type" value="Genomic_DNA"/>
</dbReference>
<organism evidence="2 3">
    <name type="scientific">Nephila pilipes</name>
    <name type="common">Giant wood spider</name>
    <name type="synonym">Nephila maculata</name>
    <dbReference type="NCBI Taxonomy" id="299642"/>
    <lineage>
        <taxon>Eukaryota</taxon>
        <taxon>Metazoa</taxon>
        <taxon>Ecdysozoa</taxon>
        <taxon>Arthropoda</taxon>
        <taxon>Chelicerata</taxon>
        <taxon>Arachnida</taxon>
        <taxon>Araneae</taxon>
        <taxon>Araneomorphae</taxon>
        <taxon>Entelegynae</taxon>
        <taxon>Araneoidea</taxon>
        <taxon>Nephilidae</taxon>
        <taxon>Nephila</taxon>
    </lineage>
</organism>
<evidence type="ECO:0000256" key="1">
    <source>
        <dbReference type="SAM" id="MobiDB-lite"/>
    </source>
</evidence>
<feature type="region of interest" description="Disordered" evidence="1">
    <location>
        <begin position="1"/>
        <end position="51"/>
    </location>
</feature>
<reference evidence="2" key="1">
    <citation type="submission" date="2020-08" db="EMBL/GenBank/DDBJ databases">
        <title>Multicomponent nature underlies the extraordinary mechanical properties of spider dragline silk.</title>
        <authorList>
            <person name="Kono N."/>
            <person name="Nakamura H."/>
            <person name="Mori M."/>
            <person name="Yoshida Y."/>
            <person name="Ohtoshi R."/>
            <person name="Malay A.D."/>
            <person name="Moran D.A.P."/>
            <person name="Tomita M."/>
            <person name="Numata K."/>
            <person name="Arakawa K."/>
        </authorList>
    </citation>
    <scope>NUCLEOTIDE SEQUENCE</scope>
</reference>
<accession>A0A8X6PX33</accession>
<proteinExistence type="predicted"/>
<protein>
    <submittedName>
        <fullName evidence="2">Uncharacterized protein</fullName>
    </submittedName>
</protein>
<comment type="caution">
    <text evidence="2">The sequence shown here is derived from an EMBL/GenBank/DDBJ whole genome shotgun (WGS) entry which is preliminary data.</text>
</comment>
<gene>
    <name evidence="2" type="ORF">NPIL_331801</name>
</gene>
<dbReference type="Proteomes" id="UP000887013">
    <property type="component" value="Unassembled WGS sequence"/>
</dbReference>
<evidence type="ECO:0000313" key="2">
    <source>
        <dbReference type="EMBL" id="GFT94328.1"/>
    </source>
</evidence>
<dbReference type="AlphaFoldDB" id="A0A8X6PX33"/>